<dbReference type="AlphaFoldDB" id="A0A8H4Q964"/>
<keyword evidence="3" id="KW-1185">Reference proteome</keyword>
<dbReference type="GO" id="GO:0005763">
    <property type="term" value="C:mitochondrial small ribosomal subunit"/>
    <property type="evidence" value="ECO:0007669"/>
    <property type="project" value="TreeGrafter"/>
</dbReference>
<dbReference type="Pfam" id="PF01250">
    <property type="entry name" value="Ribosomal_S6"/>
    <property type="match status" value="1"/>
</dbReference>
<dbReference type="SUPFAM" id="SSF54995">
    <property type="entry name" value="Ribosomal protein S6"/>
    <property type="match status" value="1"/>
</dbReference>
<reference evidence="2 3" key="1">
    <citation type="journal article" date="2020" name="G3 (Bethesda)">
        <title>Genetic Underpinnings of Host Manipulation by Ophiocordyceps as Revealed by Comparative Transcriptomics.</title>
        <authorList>
            <person name="Will I."/>
            <person name="Das B."/>
            <person name="Trinh T."/>
            <person name="Brachmann A."/>
            <person name="Ohm R.A."/>
            <person name="de Bekker C."/>
        </authorList>
    </citation>
    <scope>NUCLEOTIDE SEQUENCE [LARGE SCALE GENOMIC DNA]</scope>
    <source>
        <strain evidence="2 3">EC05</strain>
    </source>
</reference>
<dbReference type="PANTHER" id="PTHR21011">
    <property type="entry name" value="MITOCHONDRIAL 28S RIBOSOMAL PROTEIN S6"/>
    <property type="match status" value="1"/>
</dbReference>
<accession>A0A8H4Q964</accession>
<sequence length="119" mass="13418">MLYETIGIVRPGNVEEVKTIVKTVGTAILENGGVIRGLCNWGVYTLPKPISINQMQHAYGHHFVLRYDSSTSVHQKVRDILRSEPRMLRSGHVKLGDNTLPILSRFKAPTWRPQSARDP</sequence>
<comment type="similarity">
    <text evidence="1">Belongs to the bacterial ribosomal protein bS6 family.</text>
</comment>
<protein>
    <submittedName>
        <fullName evidence="2">30S ribosomal protein S6</fullName>
    </submittedName>
</protein>
<comment type="caution">
    <text evidence="2">The sequence shown here is derived from an EMBL/GenBank/DDBJ whole genome shotgun (WGS) entry which is preliminary data.</text>
</comment>
<dbReference type="EMBL" id="JAACLJ010000002">
    <property type="protein sequence ID" value="KAF4591405.1"/>
    <property type="molecule type" value="Genomic_DNA"/>
</dbReference>
<dbReference type="Gene3D" id="3.30.70.60">
    <property type="match status" value="1"/>
</dbReference>
<dbReference type="GO" id="GO:0006412">
    <property type="term" value="P:translation"/>
    <property type="evidence" value="ECO:0007669"/>
    <property type="project" value="InterPro"/>
</dbReference>
<dbReference type="OrthoDB" id="10259681at2759"/>
<keyword evidence="2" id="KW-0689">Ribosomal protein</keyword>
<proteinExistence type="inferred from homology"/>
<name>A0A8H4Q964_9HYPO</name>
<dbReference type="InterPro" id="IPR000529">
    <property type="entry name" value="Ribosomal_bS6"/>
</dbReference>
<dbReference type="NCBIfam" id="TIGR00166">
    <property type="entry name" value="S6"/>
    <property type="match status" value="1"/>
</dbReference>
<dbReference type="CDD" id="cd15465">
    <property type="entry name" value="bS6_mito"/>
    <property type="match status" value="1"/>
</dbReference>
<evidence type="ECO:0000313" key="2">
    <source>
        <dbReference type="EMBL" id="KAF4591405.1"/>
    </source>
</evidence>
<evidence type="ECO:0000256" key="1">
    <source>
        <dbReference type="ARBA" id="ARBA00009512"/>
    </source>
</evidence>
<evidence type="ECO:0000313" key="3">
    <source>
        <dbReference type="Proteomes" id="UP000562929"/>
    </source>
</evidence>
<dbReference type="GO" id="GO:0003735">
    <property type="term" value="F:structural constituent of ribosome"/>
    <property type="evidence" value="ECO:0007669"/>
    <property type="project" value="InterPro"/>
</dbReference>
<dbReference type="InterPro" id="IPR035980">
    <property type="entry name" value="Ribosomal_bS6_sf"/>
</dbReference>
<dbReference type="InterPro" id="IPR014717">
    <property type="entry name" value="Transl_elong_EF1B/ribsomal_bS6"/>
</dbReference>
<keyword evidence="2" id="KW-0687">Ribonucleoprotein</keyword>
<organism evidence="2 3">
    <name type="scientific">Ophiocordyceps camponoti-floridani</name>
    <dbReference type="NCBI Taxonomy" id="2030778"/>
    <lineage>
        <taxon>Eukaryota</taxon>
        <taxon>Fungi</taxon>
        <taxon>Dikarya</taxon>
        <taxon>Ascomycota</taxon>
        <taxon>Pezizomycotina</taxon>
        <taxon>Sordariomycetes</taxon>
        <taxon>Hypocreomycetidae</taxon>
        <taxon>Hypocreales</taxon>
        <taxon>Ophiocordycipitaceae</taxon>
        <taxon>Ophiocordyceps</taxon>
    </lineage>
</organism>
<gene>
    <name evidence="2" type="ORF">GQ602_001704</name>
</gene>
<dbReference type="GO" id="GO:0070181">
    <property type="term" value="F:small ribosomal subunit rRNA binding"/>
    <property type="evidence" value="ECO:0007669"/>
    <property type="project" value="TreeGrafter"/>
</dbReference>
<dbReference type="PANTHER" id="PTHR21011:SF1">
    <property type="entry name" value="SMALL RIBOSOMAL SUBUNIT PROTEIN BS6M"/>
    <property type="match status" value="1"/>
</dbReference>
<dbReference type="Proteomes" id="UP000562929">
    <property type="component" value="Unassembled WGS sequence"/>
</dbReference>